<dbReference type="AlphaFoldDB" id="A0A7X0U2D7"/>
<name>A0A7X0U2D7_9ACTN</name>
<accession>A0A7X0U2D7</accession>
<organism evidence="1 2">
    <name type="scientific">Nonomuraea rubra</name>
    <dbReference type="NCBI Taxonomy" id="46180"/>
    <lineage>
        <taxon>Bacteria</taxon>
        <taxon>Bacillati</taxon>
        <taxon>Actinomycetota</taxon>
        <taxon>Actinomycetes</taxon>
        <taxon>Streptosporangiales</taxon>
        <taxon>Streptosporangiaceae</taxon>
        <taxon>Nonomuraea</taxon>
    </lineage>
</organism>
<gene>
    <name evidence="1" type="ORF">HD593_007125</name>
</gene>
<comment type="caution">
    <text evidence="1">The sequence shown here is derived from an EMBL/GenBank/DDBJ whole genome shotgun (WGS) entry which is preliminary data.</text>
</comment>
<sequence length="86" mass="9027">MAPSLKGEELLAVDSPFTGEGALDSSWLLRFDKASGGGYLNGVTISVTDLDVDLRYDTSLSPYFDGETQAVYAAANAHWSGAVLPG</sequence>
<reference evidence="1 2" key="1">
    <citation type="submission" date="2020-08" db="EMBL/GenBank/DDBJ databases">
        <title>Sequencing the genomes of 1000 actinobacteria strains.</title>
        <authorList>
            <person name="Klenk H.-P."/>
        </authorList>
    </citation>
    <scope>NUCLEOTIDE SEQUENCE [LARGE SCALE GENOMIC DNA]</scope>
    <source>
        <strain evidence="1 2">DSM 43768</strain>
    </source>
</reference>
<protein>
    <submittedName>
        <fullName evidence="1">Uncharacterized protein</fullName>
    </submittedName>
</protein>
<evidence type="ECO:0000313" key="1">
    <source>
        <dbReference type="EMBL" id="MBB6552330.1"/>
    </source>
</evidence>
<keyword evidence="2" id="KW-1185">Reference proteome</keyword>
<dbReference type="InterPro" id="IPR043504">
    <property type="entry name" value="Peptidase_S1_PA_chymotrypsin"/>
</dbReference>
<dbReference type="Gene3D" id="2.40.10.10">
    <property type="entry name" value="Trypsin-like serine proteases"/>
    <property type="match status" value="1"/>
</dbReference>
<proteinExistence type="predicted"/>
<dbReference type="EMBL" id="JACHMI010000001">
    <property type="protein sequence ID" value="MBB6552330.1"/>
    <property type="molecule type" value="Genomic_DNA"/>
</dbReference>
<evidence type="ECO:0000313" key="2">
    <source>
        <dbReference type="Proteomes" id="UP000565579"/>
    </source>
</evidence>
<dbReference type="Proteomes" id="UP000565579">
    <property type="component" value="Unassembled WGS sequence"/>
</dbReference>
<dbReference type="RefSeq" id="WP_185106263.1">
    <property type="nucleotide sequence ID" value="NZ_BAAAXY010000185.1"/>
</dbReference>